<keyword evidence="1" id="KW-1133">Transmembrane helix</keyword>
<organism evidence="2 3">
    <name type="scientific">Methanococcus vannielii (strain ATCC 35089 / DSM 1224 / JCM 13029 / OCM 148 / SB)</name>
    <dbReference type="NCBI Taxonomy" id="406327"/>
    <lineage>
        <taxon>Archaea</taxon>
        <taxon>Methanobacteriati</taxon>
        <taxon>Methanobacteriota</taxon>
        <taxon>Methanomada group</taxon>
        <taxon>Methanococci</taxon>
        <taxon>Methanococcales</taxon>
        <taxon>Methanococcaceae</taxon>
        <taxon>Methanococcus</taxon>
    </lineage>
</organism>
<reference evidence="2" key="1">
    <citation type="submission" date="2007-06" db="EMBL/GenBank/DDBJ databases">
        <title>Complete sequence of Methanococcus vannielii SB.</title>
        <authorList>
            <consortium name="US DOE Joint Genome Institute"/>
            <person name="Copeland A."/>
            <person name="Lucas S."/>
            <person name="Lapidus A."/>
            <person name="Barry K."/>
            <person name="Glavina del Rio T."/>
            <person name="Dalin E."/>
            <person name="Tice H."/>
            <person name="Pitluck S."/>
            <person name="Chain P."/>
            <person name="Malfatti S."/>
            <person name="Shin M."/>
            <person name="Vergez L."/>
            <person name="Schmutz J."/>
            <person name="Larimer F."/>
            <person name="Land M."/>
            <person name="Hauser L."/>
            <person name="Kyrpides N."/>
            <person name="Anderson I."/>
            <person name="Sieprawska-Lupa M."/>
            <person name="Whitman W.B."/>
            <person name="Richardson P."/>
        </authorList>
    </citation>
    <scope>NUCLEOTIDE SEQUENCE [LARGE SCALE GENOMIC DNA]</scope>
    <source>
        <strain evidence="2">SB</strain>
    </source>
</reference>
<dbReference type="Proteomes" id="UP000001107">
    <property type="component" value="Chromosome"/>
</dbReference>
<feature type="transmembrane region" description="Helical" evidence="1">
    <location>
        <begin position="7"/>
        <end position="27"/>
    </location>
</feature>
<evidence type="ECO:0008006" key="4">
    <source>
        <dbReference type="Google" id="ProtNLM"/>
    </source>
</evidence>
<accession>A6USD2</accession>
<evidence type="ECO:0000313" key="3">
    <source>
        <dbReference type="Proteomes" id="UP000001107"/>
    </source>
</evidence>
<dbReference type="GeneID" id="5324632"/>
<gene>
    <name evidence="2" type="ordered locus">Mevan_1510</name>
</gene>
<protein>
    <recommendedName>
        <fullName evidence="4">Signal transduction histidine kinase, LytS</fullName>
    </recommendedName>
</protein>
<name>A6USD2_METVS</name>
<keyword evidence="1" id="KW-0472">Membrane</keyword>
<keyword evidence="1" id="KW-0812">Transmembrane</keyword>
<feature type="transmembrane region" description="Helical" evidence="1">
    <location>
        <begin position="94"/>
        <end position="112"/>
    </location>
</feature>
<evidence type="ECO:0000256" key="1">
    <source>
        <dbReference type="SAM" id="Phobius"/>
    </source>
</evidence>
<dbReference type="AlphaFoldDB" id="A6USD2"/>
<dbReference type="HOGENOM" id="CLU_091606_2_0_2"/>
<proteinExistence type="predicted"/>
<feature type="transmembrane region" description="Helical" evidence="1">
    <location>
        <begin position="148"/>
        <end position="173"/>
    </location>
</feature>
<dbReference type="EMBL" id="CP000742">
    <property type="protein sequence ID" value="ABR55404.1"/>
    <property type="molecule type" value="Genomic_DNA"/>
</dbReference>
<dbReference type="Gene3D" id="1.10.1760.20">
    <property type="match status" value="1"/>
</dbReference>
<dbReference type="eggNOG" id="arCOG06589">
    <property type="taxonomic scope" value="Archaea"/>
</dbReference>
<sequence length="188" mass="20680">MSKKLTYFVAVFGILLNILGGIVSKFYNLPVFLDNFGTILSAFLLGPAGGVITGLFTNLILGVTIDPIYIPFTIVNVVIGFVFGYVAIKHGRNFTSMIIHSFLITIIALSLIVPIKIYFFGGPIDPVISLIALTYVDNRGIDLFLATYIAEFPLILAEIMLSALWGYLILMILPKKMLKALKVDTDEI</sequence>
<keyword evidence="3" id="KW-1185">Reference proteome</keyword>
<dbReference type="KEGG" id="mvn:Mevan_1510"/>
<feature type="transmembrane region" description="Helical" evidence="1">
    <location>
        <begin position="39"/>
        <end position="61"/>
    </location>
</feature>
<dbReference type="OrthoDB" id="60194at2157"/>
<evidence type="ECO:0000313" key="2">
    <source>
        <dbReference type="EMBL" id="ABR55404.1"/>
    </source>
</evidence>
<feature type="transmembrane region" description="Helical" evidence="1">
    <location>
        <begin position="68"/>
        <end position="88"/>
    </location>
</feature>
<dbReference type="RefSeq" id="WP_012066318.1">
    <property type="nucleotide sequence ID" value="NC_009634.1"/>
</dbReference>